<dbReference type="PANTHER" id="PTHR30532">
    <property type="entry name" value="IRON III DICITRATE-BINDING PERIPLASMIC PROTEIN"/>
    <property type="match status" value="1"/>
</dbReference>
<evidence type="ECO:0000256" key="5">
    <source>
        <dbReference type="ARBA" id="ARBA00022729"/>
    </source>
</evidence>
<dbReference type="Gene3D" id="3.40.50.1980">
    <property type="entry name" value="Nitrogenase molybdenum iron protein domain"/>
    <property type="match status" value="2"/>
</dbReference>
<keyword evidence="3" id="KW-0813">Transport</keyword>
<evidence type="ECO:0000256" key="6">
    <source>
        <dbReference type="SAM" id="Coils"/>
    </source>
</evidence>
<evidence type="ECO:0000313" key="10">
    <source>
        <dbReference type="Proteomes" id="UP000093523"/>
    </source>
</evidence>
<protein>
    <submittedName>
        <fullName evidence="9">Iron-hydroxamate ABC transporter substrate-binding protein</fullName>
    </submittedName>
</protein>
<feature type="coiled-coil region" evidence="6">
    <location>
        <begin position="154"/>
        <end position="181"/>
    </location>
</feature>
<feature type="chain" id="PRO_5008632447" evidence="7">
    <location>
        <begin position="24"/>
        <end position="314"/>
    </location>
</feature>
<dbReference type="EMBL" id="MAJU01000004">
    <property type="protein sequence ID" value="OCH22925.1"/>
    <property type="molecule type" value="Genomic_DNA"/>
</dbReference>
<comment type="subcellular location">
    <subcellularLocation>
        <location evidence="1">Cell envelope</location>
    </subcellularLocation>
</comment>
<keyword evidence="4" id="KW-0408">Iron</keyword>
<dbReference type="RefSeq" id="WP_065609392.1">
    <property type="nucleotide sequence ID" value="NZ_CAWMPN010000004.1"/>
</dbReference>
<dbReference type="Proteomes" id="UP000093523">
    <property type="component" value="Unassembled WGS sequence"/>
</dbReference>
<evidence type="ECO:0000256" key="1">
    <source>
        <dbReference type="ARBA" id="ARBA00004196"/>
    </source>
</evidence>
<dbReference type="STRING" id="688.A6E04_03190"/>
<evidence type="ECO:0000256" key="4">
    <source>
        <dbReference type="ARBA" id="ARBA00022496"/>
    </source>
</evidence>
<evidence type="ECO:0000256" key="7">
    <source>
        <dbReference type="SAM" id="SignalP"/>
    </source>
</evidence>
<dbReference type="AlphaFoldDB" id="A0A1B9P350"/>
<dbReference type="GO" id="GO:0030288">
    <property type="term" value="C:outer membrane-bounded periplasmic space"/>
    <property type="evidence" value="ECO:0007669"/>
    <property type="project" value="TreeGrafter"/>
</dbReference>
<name>A0A1B9P350_ALILO</name>
<keyword evidence="4" id="KW-0410">Iron transport</keyword>
<dbReference type="CDD" id="cd01146">
    <property type="entry name" value="FhuD"/>
    <property type="match status" value="1"/>
</dbReference>
<feature type="domain" description="Fe/B12 periplasmic-binding" evidence="8">
    <location>
        <begin position="42"/>
        <end position="303"/>
    </location>
</feature>
<dbReference type="PROSITE" id="PS50983">
    <property type="entry name" value="FE_B12_PBP"/>
    <property type="match status" value="1"/>
</dbReference>
<dbReference type="Pfam" id="PF01497">
    <property type="entry name" value="Peripla_BP_2"/>
    <property type="match status" value="1"/>
</dbReference>
<evidence type="ECO:0000259" key="8">
    <source>
        <dbReference type="PROSITE" id="PS50983"/>
    </source>
</evidence>
<evidence type="ECO:0000256" key="3">
    <source>
        <dbReference type="ARBA" id="ARBA00022448"/>
    </source>
</evidence>
<dbReference type="PRINTS" id="PR01715">
    <property type="entry name" value="FERRIBNDNGPP"/>
</dbReference>
<evidence type="ECO:0000313" key="9">
    <source>
        <dbReference type="EMBL" id="OCH22925.1"/>
    </source>
</evidence>
<dbReference type="InterPro" id="IPR002491">
    <property type="entry name" value="ABC_transptr_periplasmic_BD"/>
</dbReference>
<reference evidence="9 10" key="1">
    <citation type="submission" date="2016-06" db="EMBL/GenBank/DDBJ databases">
        <authorList>
            <person name="Kjaerup R.B."/>
            <person name="Dalgaard T.S."/>
            <person name="Juul-Madsen H.R."/>
        </authorList>
    </citation>
    <scope>NUCLEOTIDE SEQUENCE [LARGE SCALE GENOMIC DNA]</scope>
    <source>
        <strain evidence="9 10">1S159</strain>
    </source>
</reference>
<feature type="signal peptide" evidence="7">
    <location>
        <begin position="1"/>
        <end position="23"/>
    </location>
</feature>
<dbReference type="GO" id="GO:1901678">
    <property type="term" value="P:iron coordination entity transport"/>
    <property type="evidence" value="ECO:0007669"/>
    <property type="project" value="UniProtKB-ARBA"/>
</dbReference>
<organism evidence="9 10">
    <name type="scientific">Aliivibrio logei</name>
    <name type="common">Vibrio logei</name>
    <dbReference type="NCBI Taxonomy" id="688"/>
    <lineage>
        <taxon>Bacteria</taxon>
        <taxon>Pseudomonadati</taxon>
        <taxon>Pseudomonadota</taxon>
        <taxon>Gammaproteobacteria</taxon>
        <taxon>Vibrionales</taxon>
        <taxon>Vibrionaceae</taxon>
        <taxon>Aliivibrio</taxon>
    </lineage>
</organism>
<gene>
    <name evidence="9" type="ORF">A6E04_03190</name>
</gene>
<dbReference type="SUPFAM" id="SSF53807">
    <property type="entry name" value="Helical backbone' metal receptor"/>
    <property type="match status" value="1"/>
</dbReference>
<keyword evidence="5 7" id="KW-0732">Signal</keyword>
<dbReference type="PANTHER" id="PTHR30532:SF1">
    <property type="entry name" value="IRON(3+)-HYDROXAMATE-BINDING PROTEIN FHUD"/>
    <property type="match status" value="1"/>
</dbReference>
<comment type="caution">
    <text evidence="9">The sequence shown here is derived from an EMBL/GenBank/DDBJ whole genome shotgun (WGS) entry which is preliminary data.</text>
</comment>
<keyword evidence="4" id="KW-0406">Ion transport</keyword>
<dbReference type="OrthoDB" id="6160519at2"/>
<comment type="similarity">
    <text evidence="2">Belongs to the bacterial solute-binding protein 8 family.</text>
</comment>
<dbReference type="InterPro" id="IPR051313">
    <property type="entry name" value="Bact_iron-sidero_bind"/>
</dbReference>
<keyword evidence="6" id="KW-0175">Coiled coil</keyword>
<evidence type="ECO:0000256" key="2">
    <source>
        <dbReference type="ARBA" id="ARBA00008814"/>
    </source>
</evidence>
<sequence length="314" mass="34627">MLKNRIPSLITLLFMMVSQTALAQFVVQDSRGEQVLDSIPQRVVALNWDLAEQVIELGVTPVAITDTAGYSEWVVQPALSSDIEDVGTRAEPNFEKIAAVKPDVILVASPQADLIPQLEKIAPVLYFQTYSADHDNSLMAINNFEAIALVLGKEEVAQEKLIEMDTEIAELKQQLADAYGNALPAVSVFRFATMTSVFMYGDNSTVQYALNQLGFTTALSQKSNQWGVTQLRLIDLRHIDDGIALYIEPFNEESKLNKSVIWNAMPFVRAHRVNSVESVWSYGGAMSIKYTAQALAKSLLEVAPKSINVSGNNE</sequence>
<accession>A0A1B9P350</accession>
<proteinExistence type="inferred from homology"/>